<dbReference type="AlphaFoldDB" id="A0A226DKN1"/>
<keyword evidence="1" id="KW-0732">Signal</keyword>
<protein>
    <submittedName>
        <fullName evidence="2">Uncharacterized protein</fullName>
    </submittedName>
</protein>
<dbReference type="Proteomes" id="UP000198287">
    <property type="component" value="Unassembled WGS sequence"/>
</dbReference>
<gene>
    <name evidence="2" type="ORF">Fcan01_18983</name>
</gene>
<reference evidence="2 3" key="1">
    <citation type="submission" date="2015-12" db="EMBL/GenBank/DDBJ databases">
        <title>The genome of Folsomia candida.</title>
        <authorList>
            <person name="Faddeeva A."/>
            <person name="Derks M.F."/>
            <person name="Anvar Y."/>
            <person name="Smit S."/>
            <person name="Van Straalen N."/>
            <person name="Roelofs D."/>
        </authorList>
    </citation>
    <scope>NUCLEOTIDE SEQUENCE [LARGE SCALE GENOMIC DNA]</scope>
    <source>
        <strain evidence="2 3">VU population</strain>
        <tissue evidence="2">Whole body</tissue>
    </source>
</reference>
<evidence type="ECO:0000256" key="1">
    <source>
        <dbReference type="SAM" id="SignalP"/>
    </source>
</evidence>
<accession>A0A226DKN1</accession>
<comment type="caution">
    <text evidence="2">The sequence shown here is derived from an EMBL/GenBank/DDBJ whole genome shotgun (WGS) entry which is preliminary data.</text>
</comment>
<dbReference type="EMBL" id="LNIX01000016">
    <property type="protein sequence ID" value="OXA46095.1"/>
    <property type="molecule type" value="Genomic_DNA"/>
</dbReference>
<evidence type="ECO:0000313" key="2">
    <source>
        <dbReference type="EMBL" id="OXA46095.1"/>
    </source>
</evidence>
<proteinExistence type="predicted"/>
<keyword evidence="3" id="KW-1185">Reference proteome</keyword>
<name>A0A226DKN1_FOLCA</name>
<organism evidence="2 3">
    <name type="scientific">Folsomia candida</name>
    <name type="common">Springtail</name>
    <dbReference type="NCBI Taxonomy" id="158441"/>
    <lineage>
        <taxon>Eukaryota</taxon>
        <taxon>Metazoa</taxon>
        <taxon>Ecdysozoa</taxon>
        <taxon>Arthropoda</taxon>
        <taxon>Hexapoda</taxon>
        <taxon>Collembola</taxon>
        <taxon>Entomobryomorpha</taxon>
        <taxon>Isotomoidea</taxon>
        <taxon>Isotomidae</taxon>
        <taxon>Proisotominae</taxon>
        <taxon>Folsomia</taxon>
    </lineage>
</organism>
<sequence length="301" mass="34003">MANIILYYTTRTIATFIISSLLLNVPCKSAIPPSNNSIPSPLQKVINQFKNCTIVLVSPQSGNNSTLHNSTIGPNFHLYSDEISTPIIIIGNQYIAQNTGYRIILALSLTRNFRTQNFRIQHLPLELELECVSDEEIKSEPGTRIRTREVGVKISRYRSIDFCKAPIIATFALRKNVSSFVLNSDSYFQLHEIYPITISFDEWDGDQEIVGKEAYYSAPAKRYSLQKIKLFITFTFTVRELCYVITKSGHIIGVNHNVLFYNISPLKHTASGETVNQITKLGITCPLTFITVTSHSIDSKW</sequence>
<evidence type="ECO:0000313" key="3">
    <source>
        <dbReference type="Proteomes" id="UP000198287"/>
    </source>
</evidence>
<feature type="signal peptide" evidence="1">
    <location>
        <begin position="1"/>
        <end position="30"/>
    </location>
</feature>
<feature type="chain" id="PRO_5013189125" evidence="1">
    <location>
        <begin position="31"/>
        <end position="301"/>
    </location>
</feature>